<evidence type="ECO:0000256" key="4">
    <source>
        <dbReference type="ARBA" id="ARBA00022840"/>
    </source>
</evidence>
<reference evidence="6 7" key="1">
    <citation type="journal article" date="2013" name="Genome Biol. Evol.">
        <title>Genomes of Stigonematalean cyanobacteria (subsection V) and the evolution of oxygenic photosynthesis from prokaryotes to plastids.</title>
        <authorList>
            <person name="Dagan T."/>
            <person name="Roettger M."/>
            <person name="Stucken K."/>
            <person name="Landan G."/>
            <person name="Koch R."/>
            <person name="Major P."/>
            <person name="Gould S.B."/>
            <person name="Goremykin V.V."/>
            <person name="Rippka R."/>
            <person name="Tandeau de Marsac N."/>
            <person name="Gugger M."/>
            <person name="Lockhart P.J."/>
            <person name="Allen J.F."/>
            <person name="Brune I."/>
            <person name="Maus I."/>
            <person name="Puhler A."/>
            <person name="Martin W.F."/>
        </authorList>
    </citation>
    <scope>NUCLEOTIDE SEQUENCE [LARGE SCALE GENOMIC DNA]</scope>
    <source>
        <strain evidence="6 7">PCC 7110</strain>
    </source>
</reference>
<feature type="domain" description="ABC transporter" evidence="5">
    <location>
        <begin position="48"/>
        <end position="268"/>
    </location>
</feature>
<dbReference type="CDD" id="cd03220">
    <property type="entry name" value="ABC_KpsT_Wzt"/>
    <property type="match status" value="1"/>
</dbReference>
<dbReference type="SMART" id="SM00382">
    <property type="entry name" value="AAA"/>
    <property type="match status" value="1"/>
</dbReference>
<evidence type="ECO:0000313" key="7">
    <source>
        <dbReference type="Proteomes" id="UP000076925"/>
    </source>
</evidence>
<evidence type="ECO:0000256" key="2">
    <source>
        <dbReference type="ARBA" id="ARBA00022448"/>
    </source>
</evidence>
<evidence type="ECO:0000259" key="5">
    <source>
        <dbReference type="PROSITE" id="PS50893"/>
    </source>
</evidence>
<dbReference type="InterPro" id="IPR029439">
    <property type="entry name" value="Wzt_C"/>
</dbReference>
<gene>
    <name evidence="6" type="ORF">WA1_31840</name>
</gene>
<comment type="caution">
    <text evidence="6">The sequence shown here is derived from an EMBL/GenBank/DDBJ whole genome shotgun (WGS) entry which is preliminary data.</text>
</comment>
<accession>A0A139X4B6</accession>
<dbReference type="InterPro" id="IPR050683">
    <property type="entry name" value="Bact_Polysacc_Export_ATP-bd"/>
</dbReference>
<dbReference type="Gene3D" id="3.40.50.300">
    <property type="entry name" value="P-loop containing nucleotide triphosphate hydrolases"/>
    <property type="match status" value="1"/>
</dbReference>
<dbReference type="InterPro" id="IPR015860">
    <property type="entry name" value="ABC_transpr_TagH-like"/>
</dbReference>
<dbReference type="OrthoDB" id="9778870at2"/>
<evidence type="ECO:0000256" key="1">
    <source>
        <dbReference type="ARBA" id="ARBA00005417"/>
    </source>
</evidence>
<sequence>MSDKVIRVENLGKKYILSHQQEGTQYKTLRDLIANGARGLSEKLFNPSKKDKFSPSSQEFWALKDVSFEIERGDRVGIIGRNGAGKSTLLKILSRITEPTKGSIRIKGRVASLLEVGTGFHPELTGKENIFLNGAILGMSKAEIQQKFDEIVAFAEIEKFLDTPVKRYSSGMYVRLAFAVAAHLEPEILIVDEVLAVGDAQFQKKCLGKMEDVSAKEGRTVLFVSHSMNAVESLCNRGIVLESGRLYVDTGAQEAIGAYLEKTDKLMYETSLAERTDRRGSGKVKAISFKVLDAEGNEVNILQSGKDYYFEVGYVNNTGSTLSNVVFSFDFLDERGNTILLFRTNFTNNNITVEPDAGYVRCRVNNLPLANGSYHFLIFISHGEQEILDWVEDAAYVKVEGGDFFGTGNPGLSSICKILAKPEWSALSAKFF</sequence>
<evidence type="ECO:0000256" key="3">
    <source>
        <dbReference type="ARBA" id="ARBA00022741"/>
    </source>
</evidence>
<dbReference type="Gene3D" id="2.70.50.60">
    <property type="entry name" value="abc- transporter (atp binding component) like domain"/>
    <property type="match status" value="1"/>
</dbReference>
<dbReference type="CDD" id="cd10147">
    <property type="entry name" value="Wzt_C-like"/>
    <property type="match status" value="1"/>
</dbReference>
<dbReference type="Pfam" id="PF14524">
    <property type="entry name" value="Wzt_C"/>
    <property type="match status" value="1"/>
</dbReference>
<dbReference type="GO" id="GO:0016887">
    <property type="term" value="F:ATP hydrolysis activity"/>
    <property type="evidence" value="ECO:0007669"/>
    <property type="project" value="InterPro"/>
</dbReference>
<dbReference type="InterPro" id="IPR003593">
    <property type="entry name" value="AAA+_ATPase"/>
</dbReference>
<dbReference type="EMBL" id="ANNX02000035">
    <property type="protein sequence ID" value="KYC39549.1"/>
    <property type="molecule type" value="Genomic_DNA"/>
</dbReference>
<name>A0A139X4B6_9CYAN</name>
<comment type="similarity">
    <text evidence="1">Belongs to the ABC transporter superfamily.</text>
</comment>
<dbReference type="Proteomes" id="UP000076925">
    <property type="component" value="Unassembled WGS sequence"/>
</dbReference>
<dbReference type="STRING" id="128403.WA1_31840"/>
<evidence type="ECO:0000313" key="6">
    <source>
        <dbReference type="EMBL" id="KYC39549.1"/>
    </source>
</evidence>
<dbReference type="RefSeq" id="WP_033334554.1">
    <property type="nucleotide sequence ID" value="NZ_KQ976354.1"/>
</dbReference>
<proteinExistence type="inferred from homology"/>
<dbReference type="AlphaFoldDB" id="A0A139X4B6"/>
<dbReference type="GO" id="GO:0016020">
    <property type="term" value="C:membrane"/>
    <property type="evidence" value="ECO:0007669"/>
    <property type="project" value="InterPro"/>
</dbReference>
<keyword evidence="3" id="KW-0547">Nucleotide-binding</keyword>
<dbReference type="SUPFAM" id="SSF52540">
    <property type="entry name" value="P-loop containing nucleoside triphosphate hydrolases"/>
    <property type="match status" value="1"/>
</dbReference>
<dbReference type="InterPro" id="IPR027417">
    <property type="entry name" value="P-loop_NTPase"/>
</dbReference>
<keyword evidence="4" id="KW-0067">ATP-binding</keyword>
<dbReference type="PANTHER" id="PTHR46743">
    <property type="entry name" value="TEICHOIC ACIDS EXPORT ATP-BINDING PROTEIN TAGH"/>
    <property type="match status" value="1"/>
</dbReference>
<dbReference type="Pfam" id="PF00005">
    <property type="entry name" value="ABC_tran"/>
    <property type="match status" value="1"/>
</dbReference>
<keyword evidence="2" id="KW-0813">Transport</keyword>
<organism evidence="6 7">
    <name type="scientific">Scytonema hofmannii PCC 7110</name>
    <dbReference type="NCBI Taxonomy" id="128403"/>
    <lineage>
        <taxon>Bacteria</taxon>
        <taxon>Bacillati</taxon>
        <taxon>Cyanobacteriota</taxon>
        <taxon>Cyanophyceae</taxon>
        <taxon>Nostocales</taxon>
        <taxon>Scytonemataceae</taxon>
        <taxon>Scytonema</taxon>
    </lineage>
</organism>
<dbReference type="InterPro" id="IPR003439">
    <property type="entry name" value="ABC_transporter-like_ATP-bd"/>
</dbReference>
<dbReference type="PANTHER" id="PTHR46743:SF2">
    <property type="entry name" value="TEICHOIC ACIDS EXPORT ATP-BINDING PROTEIN TAGH"/>
    <property type="match status" value="1"/>
</dbReference>
<dbReference type="GO" id="GO:0005524">
    <property type="term" value="F:ATP binding"/>
    <property type="evidence" value="ECO:0007669"/>
    <property type="project" value="UniProtKB-KW"/>
</dbReference>
<dbReference type="PROSITE" id="PS50893">
    <property type="entry name" value="ABC_TRANSPORTER_2"/>
    <property type="match status" value="1"/>
</dbReference>
<keyword evidence="7" id="KW-1185">Reference proteome</keyword>
<dbReference type="GO" id="GO:0140359">
    <property type="term" value="F:ABC-type transporter activity"/>
    <property type="evidence" value="ECO:0007669"/>
    <property type="project" value="InterPro"/>
</dbReference>
<protein>
    <submittedName>
        <fullName evidence="6">ABC transporter</fullName>
    </submittedName>
</protein>